<dbReference type="EMBL" id="QRHA01000003">
    <property type="protein sequence ID" value="RDV27391.1"/>
    <property type="molecule type" value="Genomic_DNA"/>
</dbReference>
<name>A0A3D8MB82_9ALTE</name>
<dbReference type="OrthoDB" id="9808398at2"/>
<dbReference type="InterPro" id="IPR029058">
    <property type="entry name" value="AB_hydrolase_fold"/>
</dbReference>
<dbReference type="RefSeq" id="WP_115592294.1">
    <property type="nucleotide sequence ID" value="NZ_QRHA01000003.1"/>
</dbReference>
<accession>A0A3D8MB82</accession>
<comment type="caution">
    <text evidence="3">The sequence shown here is derived from an EMBL/GenBank/DDBJ whole genome shotgun (WGS) entry which is preliminary data.</text>
</comment>
<dbReference type="AlphaFoldDB" id="A0A3D8MB82"/>
<gene>
    <name evidence="3" type="ORF">DXV75_05000</name>
</gene>
<protein>
    <submittedName>
        <fullName evidence="3">Alpha/beta fold hydrolase</fullName>
    </submittedName>
</protein>
<evidence type="ECO:0000313" key="3">
    <source>
        <dbReference type="EMBL" id="RDV27391.1"/>
    </source>
</evidence>
<dbReference type="SUPFAM" id="SSF53474">
    <property type="entry name" value="alpha/beta-Hydrolases"/>
    <property type="match status" value="1"/>
</dbReference>
<dbReference type="Proteomes" id="UP000256561">
    <property type="component" value="Unassembled WGS sequence"/>
</dbReference>
<dbReference type="InterPro" id="IPR000073">
    <property type="entry name" value="AB_hydrolase_1"/>
</dbReference>
<dbReference type="PANTHER" id="PTHR46118">
    <property type="entry name" value="PROTEIN ABHD11"/>
    <property type="match status" value="1"/>
</dbReference>
<feature type="domain" description="AB hydrolase-1" evidence="2">
    <location>
        <begin position="19"/>
        <end position="250"/>
    </location>
</feature>
<proteinExistence type="predicted"/>
<dbReference type="Pfam" id="PF12697">
    <property type="entry name" value="Abhydrolase_6"/>
    <property type="match status" value="1"/>
</dbReference>
<evidence type="ECO:0000313" key="4">
    <source>
        <dbReference type="Proteomes" id="UP000256561"/>
    </source>
</evidence>
<keyword evidence="1 3" id="KW-0378">Hydrolase</keyword>
<dbReference type="PANTHER" id="PTHR46118:SF4">
    <property type="entry name" value="PROTEIN ABHD11"/>
    <property type="match status" value="1"/>
</dbReference>
<dbReference type="Gene3D" id="3.40.50.1820">
    <property type="entry name" value="alpha/beta hydrolase"/>
    <property type="match status" value="1"/>
</dbReference>
<evidence type="ECO:0000256" key="1">
    <source>
        <dbReference type="ARBA" id="ARBA00022801"/>
    </source>
</evidence>
<sequence length="263" mass="29722">MHDRLSFQKYQRSSSSSWLVLIHGLFGDSDNLSALRRHFESKINVLSVDLLDHGRSVHTSEFQLEDNVTALFNTLDELEIQQANLLGHSLGGKVAMLAALRSPQRVSNLMVADIAPVTYPARHQSIFAGLNSVDLETLSSRRQADEQMKADIPENGIRQFLLKGLYQHADNSWQWRFNLKGLSEHYDNVTSWPESNTTYPGPTLFIKGGDSDYITSAHRSAIAQYFPAAKAHILESAGHWLHAEKPAMFNRIVEKFLKHQLDQ</sequence>
<dbReference type="PRINTS" id="PR00111">
    <property type="entry name" value="ABHYDROLASE"/>
</dbReference>
<reference evidence="4" key="1">
    <citation type="submission" date="2018-08" db="EMBL/GenBank/DDBJ databases">
        <authorList>
            <person name="Zhang J."/>
            <person name="Du Z.-J."/>
        </authorList>
    </citation>
    <scope>NUCLEOTIDE SEQUENCE [LARGE SCALE GENOMIC DNA]</scope>
    <source>
        <strain evidence="4">KCTC 52655</strain>
    </source>
</reference>
<keyword evidence="4" id="KW-1185">Reference proteome</keyword>
<dbReference type="GO" id="GO:0016787">
    <property type="term" value="F:hydrolase activity"/>
    <property type="evidence" value="ECO:0007669"/>
    <property type="project" value="UniProtKB-KW"/>
</dbReference>
<evidence type="ECO:0000259" key="2">
    <source>
        <dbReference type="Pfam" id="PF12697"/>
    </source>
</evidence>
<organism evidence="3 4">
    <name type="scientific">Alteromonas aestuariivivens</name>
    <dbReference type="NCBI Taxonomy" id="1938339"/>
    <lineage>
        <taxon>Bacteria</taxon>
        <taxon>Pseudomonadati</taxon>
        <taxon>Pseudomonadota</taxon>
        <taxon>Gammaproteobacteria</taxon>
        <taxon>Alteromonadales</taxon>
        <taxon>Alteromonadaceae</taxon>
        <taxon>Alteromonas/Salinimonas group</taxon>
        <taxon>Alteromonas</taxon>
    </lineage>
</organism>